<evidence type="ECO:0000256" key="3">
    <source>
        <dbReference type="ARBA" id="ARBA00022741"/>
    </source>
</evidence>
<dbReference type="EMBL" id="LR215043">
    <property type="protein sequence ID" value="VEU78362.1"/>
    <property type="molecule type" value="Genomic_DNA"/>
</dbReference>
<evidence type="ECO:0000256" key="5">
    <source>
        <dbReference type="ARBA" id="ARBA00022917"/>
    </source>
</evidence>
<dbReference type="GO" id="GO:0005525">
    <property type="term" value="F:GTP binding"/>
    <property type="evidence" value="ECO:0007669"/>
    <property type="project" value="UniProtKB-KW"/>
</dbReference>
<dbReference type="AlphaFoldDB" id="A0A449BBE2"/>
<organism evidence="14 15">
    <name type="scientific">Mycoplasmopsis columbinasalis</name>
    <dbReference type="NCBI Taxonomy" id="114880"/>
    <lineage>
        <taxon>Bacteria</taxon>
        <taxon>Bacillati</taxon>
        <taxon>Mycoplasmatota</taxon>
        <taxon>Mycoplasmoidales</taxon>
        <taxon>Metamycoplasmataceae</taxon>
        <taxon>Mycoplasmopsis</taxon>
    </lineage>
</organism>
<dbReference type="FunFam" id="3.30.70.240:FF:000007">
    <property type="entry name" value="Translation factor GUF1, mitochondrial"/>
    <property type="match status" value="1"/>
</dbReference>
<dbReference type="GO" id="GO:0045727">
    <property type="term" value="P:positive regulation of translation"/>
    <property type="evidence" value="ECO:0007669"/>
    <property type="project" value="TreeGrafter"/>
</dbReference>
<evidence type="ECO:0000313" key="14">
    <source>
        <dbReference type="EMBL" id="VEU78362.1"/>
    </source>
</evidence>
<keyword evidence="15" id="KW-1185">Reference proteome</keyword>
<keyword evidence="7" id="KW-0472">Membrane</keyword>
<evidence type="ECO:0000256" key="4">
    <source>
        <dbReference type="ARBA" id="ARBA00022801"/>
    </source>
</evidence>
<sequence>MELKESLEKISLSDSSITWEQETSKALGFGFRVGFLGMLHMEILQERLNREYKIGIIATSPSVEYKVYLTNGSVESISNPSLLPERTQIQKIEEPYIEATLILPTTYIGNIMELCQNKRGIYQSLDYIDESRVRLVYEMPLAEIVLDFFDRLKSLSKGYASFEYEVIGYKESDLVKVDILLNGDKIDAFSIITQRDQAYPRARDLCERLKQEIPRQNFEVPVQAVIGSKIIARETIKAYRKDVTAKLYGGDVTRRQKLLKKQKEGKKRMKMLGSVEVPQEAFLNILKTNLDNKK</sequence>
<keyword evidence="5" id="KW-0648">Protein biosynthesis</keyword>
<keyword evidence="6" id="KW-0342">GTP-binding</keyword>
<keyword evidence="2" id="KW-1003">Cell membrane</keyword>
<dbReference type="InterPro" id="IPR038363">
    <property type="entry name" value="LepA_C_sf"/>
</dbReference>
<keyword evidence="3" id="KW-0547">Nucleotide-binding</keyword>
<evidence type="ECO:0000256" key="8">
    <source>
        <dbReference type="ARBA" id="ARBA00050293"/>
    </source>
</evidence>
<evidence type="ECO:0000256" key="10">
    <source>
        <dbReference type="ARBA" id="ARBA00061052"/>
    </source>
</evidence>
<gene>
    <name evidence="14" type="primary">lepA_2</name>
    <name evidence="14" type="ORF">NCTC10184_00607</name>
</gene>
<feature type="domain" description="Elongation factor EFG" evidence="12">
    <location>
        <begin position="92"/>
        <end position="178"/>
    </location>
</feature>
<dbReference type="GO" id="GO:0003924">
    <property type="term" value="F:GTPase activity"/>
    <property type="evidence" value="ECO:0007669"/>
    <property type="project" value="RHEA"/>
</dbReference>
<evidence type="ECO:0000259" key="13">
    <source>
        <dbReference type="Pfam" id="PF06421"/>
    </source>
</evidence>
<comment type="similarity">
    <text evidence="10">Belongs to the GTP-binding elongation factor family. LepA subfamily.</text>
</comment>
<dbReference type="InterPro" id="IPR000640">
    <property type="entry name" value="EFG_V-like"/>
</dbReference>
<comment type="similarity">
    <text evidence="1">Belongs to the TRAFAC class translation factor GTPase superfamily. Classic translation factor GTPase family. LepA subfamily.</text>
</comment>
<dbReference type="PANTHER" id="PTHR43512">
    <property type="entry name" value="TRANSLATION FACTOR GUF1-RELATED"/>
    <property type="match status" value="1"/>
</dbReference>
<evidence type="ECO:0000313" key="15">
    <source>
        <dbReference type="Proteomes" id="UP000290876"/>
    </source>
</evidence>
<dbReference type="SUPFAM" id="SSF54980">
    <property type="entry name" value="EF-G C-terminal domain-like"/>
    <property type="match status" value="2"/>
</dbReference>
<dbReference type="Pfam" id="PF00679">
    <property type="entry name" value="EFG_C"/>
    <property type="match status" value="1"/>
</dbReference>
<evidence type="ECO:0000256" key="11">
    <source>
        <dbReference type="ARBA" id="ARBA00066744"/>
    </source>
</evidence>
<dbReference type="CDD" id="cd03709">
    <property type="entry name" value="lepA_C"/>
    <property type="match status" value="1"/>
</dbReference>
<name>A0A449BBE2_9BACT</name>
<dbReference type="InterPro" id="IPR006297">
    <property type="entry name" value="EF-4"/>
</dbReference>
<dbReference type="Gene3D" id="3.30.70.870">
    <property type="entry name" value="Elongation Factor G (Translational Gtpase), domain 3"/>
    <property type="match status" value="1"/>
</dbReference>
<reference evidence="14 15" key="1">
    <citation type="submission" date="2019-01" db="EMBL/GenBank/DDBJ databases">
        <authorList>
            <consortium name="Pathogen Informatics"/>
        </authorList>
    </citation>
    <scope>NUCLEOTIDE SEQUENCE [LARGE SCALE GENOMIC DNA]</scope>
    <source>
        <strain evidence="14 15">NCTC10184</strain>
    </source>
</reference>
<evidence type="ECO:0000256" key="2">
    <source>
        <dbReference type="ARBA" id="ARBA00022475"/>
    </source>
</evidence>
<evidence type="ECO:0000256" key="9">
    <source>
        <dbReference type="ARBA" id="ARBA00057626"/>
    </source>
</evidence>
<dbReference type="InterPro" id="IPR013842">
    <property type="entry name" value="LepA_CTD"/>
</dbReference>
<proteinExistence type="inferred from homology"/>
<evidence type="ECO:0000259" key="12">
    <source>
        <dbReference type="Pfam" id="PF00679"/>
    </source>
</evidence>
<accession>A0A449BBE2</accession>
<comment type="function">
    <text evidence="9">Required for accurate and efficient protein synthesis under certain stress conditions. May act as a fidelity factor of the translation reaction, by catalyzing a one-codon backward translocation of tRNAs on improperly translocated ribosomes. Back-translocation proceeds from a post-translocation (POST) complex to a pre-translocation (PRE) complex, thus giving elongation factor G a second chance to translocate the tRNAs correctly. Binds to ribosomes in a GTP-dependent manner.</text>
</comment>
<keyword evidence="4 14" id="KW-0378">Hydrolase</keyword>
<protein>
    <recommendedName>
        <fullName evidence="11">elongation factor 4</fullName>
        <ecNumber evidence="11">3.6.5.n1</ecNumber>
    </recommendedName>
</protein>
<feature type="domain" description="GTP-binding protein LepA C-terminal" evidence="13">
    <location>
        <begin position="181"/>
        <end position="287"/>
    </location>
</feature>
<comment type="catalytic activity">
    <reaction evidence="8">
        <text>GTP + H2O = GDP + phosphate + H(+)</text>
        <dbReference type="Rhea" id="RHEA:19669"/>
        <dbReference type="ChEBI" id="CHEBI:15377"/>
        <dbReference type="ChEBI" id="CHEBI:15378"/>
        <dbReference type="ChEBI" id="CHEBI:37565"/>
        <dbReference type="ChEBI" id="CHEBI:43474"/>
        <dbReference type="ChEBI" id="CHEBI:58189"/>
        <dbReference type="EC" id="3.6.5.n1"/>
    </reaction>
</comment>
<dbReference type="InterPro" id="IPR035654">
    <property type="entry name" value="LepA_IV"/>
</dbReference>
<dbReference type="Pfam" id="PF06421">
    <property type="entry name" value="LepA_C"/>
    <property type="match status" value="1"/>
</dbReference>
<evidence type="ECO:0000256" key="7">
    <source>
        <dbReference type="ARBA" id="ARBA00023136"/>
    </source>
</evidence>
<dbReference type="Gene3D" id="3.30.70.2570">
    <property type="entry name" value="Elongation factor 4, C-terminal domain"/>
    <property type="match status" value="1"/>
</dbReference>
<dbReference type="InterPro" id="IPR035647">
    <property type="entry name" value="EFG_III/V"/>
</dbReference>
<dbReference type="Proteomes" id="UP000290876">
    <property type="component" value="Chromosome"/>
</dbReference>
<evidence type="ECO:0000256" key="6">
    <source>
        <dbReference type="ARBA" id="ARBA00023134"/>
    </source>
</evidence>
<dbReference type="EC" id="3.6.5.n1" evidence="11"/>
<dbReference type="PANTHER" id="PTHR43512:SF4">
    <property type="entry name" value="TRANSLATION FACTOR GUF1 HOMOLOG, CHLOROPLASTIC"/>
    <property type="match status" value="1"/>
</dbReference>
<dbReference type="KEGG" id="mcob:NCTC10184_00607"/>
<dbReference type="GO" id="GO:0006412">
    <property type="term" value="P:translation"/>
    <property type="evidence" value="ECO:0007669"/>
    <property type="project" value="UniProtKB-KW"/>
</dbReference>
<dbReference type="GO" id="GO:0043022">
    <property type="term" value="F:ribosome binding"/>
    <property type="evidence" value="ECO:0007669"/>
    <property type="project" value="TreeGrafter"/>
</dbReference>
<dbReference type="FunFam" id="3.30.70.2570:FF:000001">
    <property type="entry name" value="Translation factor GUF1, mitochondrial"/>
    <property type="match status" value="1"/>
</dbReference>
<evidence type="ECO:0000256" key="1">
    <source>
        <dbReference type="ARBA" id="ARBA00005454"/>
    </source>
</evidence>
<dbReference type="Gene3D" id="3.30.70.240">
    <property type="match status" value="1"/>
</dbReference>